<protein>
    <submittedName>
        <fullName evidence="1">Uncharacterized protein</fullName>
    </submittedName>
</protein>
<evidence type="ECO:0000313" key="2">
    <source>
        <dbReference type="Proteomes" id="UP001358586"/>
    </source>
</evidence>
<comment type="caution">
    <text evidence="1">The sequence shown here is derived from an EMBL/GenBank/DDBJ whole genome shotgun (WGS) entry which is preliminary data.</text>
</comment>
<gene>
    <name evidence="1" type="ORF">PVK06_007668</name>
</gene>
<dbReference type="Proteomes" id="UP001358586">
    <property type="component" value="Chromosome 3"/>
</dbReference>
<accession>A0ABR0QHZ9</accession>
<dbReference type="EMBL" id="JARKNE010000003">
    <property type="protein sequence ID" value="KAK5838921.1"/>
    <property type="molecule type" value="Genomic_DNA"/>
</dbReference>
<name>A0ABR0QHZ9_GOSAR</name>
<evidence type="ECO:0000313" key="1">
    <source>
        <dbReference type="EMBL" id="KAK5838921.1"/>
    </source>
</evidence>
<reference evidence="1 2" key="1">
    <citation type="submission" date="2023-03" db="EMBL/GenBank/DDBJ databases">
        <title>WGS of Gossypium arboreum.</title>
        <authorList>
            <person name="Yu D."/>
        </authorList>
    </citation>
    <scope>NUCLEOTIDE SEQUENCE [LARGE SCALE GENOMIC DNA]</scope>
    <source>
        <tissue evidence="1">Leaf</tissue>
    </source>
</reference>
<organism evidence="1 2">
    <name type="scientific">Gossypium arboreum</name>
    <name type="common">Tree cotton</name>
    <name type="synonym">Gossypium nanking</name>
    <dbReference type="NCBI Taxonomy" id="29729"/>
    <lineage>
        <taxon>Eukaryota</taxon>
        <taxon>Viridiplantae</taxon>
        <taxon>Streptophyta</taxon>
        <taxon>Embryophyta</taxon>
        <taxon>Tracheophyta</taxon>
        <taxon>Spermatophyta</taxon>
        <taxon>Magnoliopsida</taxon>
        <taxon>eudicotyledons</taxon>
        <taxon>Gunneridae</taxon>
        <taxon>Pentapetalae</taxon>
        <taxon>rosids</taxon>
        <taxon>malvids</taxon>
        <taxon>Malvales</taxon>
        <taxon>Malvaceae</taxon>
        <taxon>Malvoideae</taxon>
        <taxon>Gossypium</taxon>
    </lineage>
</organism>
<keyword evidence="2" id="KW-1185">Reference proteome</keyword>
<sequence>MGTISAAIFTSSNELPVYIPTHNKFECTPYEDLTIREVILEEFFVNLNTWHLKVPLIIYDIVEMHEIDRVLR</sequence>
<proteinExistence type="predicted"/>